<dbReference type="Proteomes" id="UP000268162">
    <property type="component" value="Unassembled WGS sequence"/>
</dbReference>
<feature type="compositionally biased region" description="Polar residues" evidence="1">
    <location>
        <begin position="1"/>
        <end position="13"/>
    </location>
</feature>
<keyword evidence="3" id="KW-1185">Reference proteome</keyword>
<feature type="region of interest" description="Disordered" evidence="1">
    <location>
        <begin position="81"/>
        <end position="110"/>
    </location>
</feature>
<organism evidence="2 3">
    <name type="scientific">Dimargaris cristalligena</name>
    <dbReference type="NCBI Taxonomy" id="215637"/>
    <lineage>
        <taxon>Eukaryota</taxon>
        <taxon>Fungi</taxon>
        <taxon>Fungi incertae sedis</taxon>
        <taxon>Zoopagomycota</taxon>
        <taxon>Kickxellomycotina</taxon>
        <taxon>Dimargaritomycetes</taxon>
        <taxon>Dimargaritales</taxon>
        <taxon>Dimargaritaceae</taxon>
        <taxon>Dimargaris</taxon>
    </lineage>
</organism>
<feature type="region of interest" description="Disordered" evidence="1">
    <location>
        <begin position="1"/>
        <end position="66"/>
    </location>
</feature>
<feature type="compositionally biased region" description="Polar residues" evidence="1">
    <location>
        <begin position="40"/>
        <end position="49"/>
    </location>
</feature>
<evidence type="ECO:0000313" key="3">
    <source>
        <dbReference type="Proteomes" id="UP000268162"/>
    </source>
</evidence>
<reference evidence="3" key="1">
    <citation type="journal article" date="2018" name="Nat. Microbiol.">
        <title>Leveraging single-cell genomics to expand the fungal tree of life.</title>
        <authorList>
            <person name="Ahrendt S.R."/>
            <person name="Quandt C.A."/>
            <person name="Ciobanu D."/>
            <person name="Clum A."/>
            <person name="Salamov A."/>
            <person name="Andreopoulos B."/>
            <person name="Cheng J.F."/>
            <person name="Woyke T."/>
            <person name="Pelin A."/>
            <person name="Henrissat B."/>
            <person name="Reynolds N.K."/>
            <person name="Benny G.L."/>
            <person name="Smith M.E."/>
            <person name="James T.Y."/>
            <person name="Grigoriev I.V."/>
        </authorList>
    </citation>
    <scope>NUCLEOTIDE SEQUENCE [LARGE SCALE GENOMIC DNA]</scope>
    <source>
        <strain evidence="3">RSA 468</strain>
    </source>
</reference>
<accession>A0A4Q0A506</accession>
<evidence type="ECO:0000313" key="2">
    <source>
        <dbReference type="EMBL" id="RKP40330.1"/>
    </source>
</evidence>
<protein>
    <submittedName>
        <fullName evidence="2">Uncharacterized protein</fullName>
    </submittedName>
</protein>
<proteinExistence type="predicted"/>
<feature type="compositionally biased region" description="Polar residues" evidence="1">
    <location>
        <begin position="20"/>
        <end position="29"/>
    </location>
</feature>
<gene>
    <name evidence="2" type="ORF">BJ085DRAFT_37225</name>
</gene>
<evidence type="ECO:0000256" key="1">
    <source>
        <dbReference type="SAM" id="MobiDB-lite"/>
    </source>
</evidence>
<feature type="compositionally biased region" description="Low complexity" evidence="1">
    <location>
        <begin position="84"/>
        <end position="101"/>
    </location>
</feature>
<name>A0A4Q0A506_9FUNG</name>
<sequence>MHYSNVGPTTSFATPRRGSLNKSFLSINTDPHPPRPETTAADSTTTFPSHSYLLPGSDPPSIAPSTSATYIQASTFPWQSASQTPLAAGPATTTAAETLGPNGSGSTPFRPWGTEFVRSLPTDIDFDQLEMLEADYRAMMTYSSRSMLALSQGKSTSEVQMELLKSLARFDADESRSP</sequence>
<dbReference type="EMBL" id="ML002213">
    <property type="protein sequence ID" value="RKP40330.1"/>
    <property type="molecule type" value="Genomic_DNA"/>
</dbReference>
<dbReference type="AlphaFoldDB" id="A0A4Q0A506"/>